<evidence type="ECO:0000313" key="2">
    <source>
        <dbReference type="Proteomes" id="UP000298493"/>
    </source>
</evidence>
<dbReference type="Proteomes" id="UP000298493">
    <property type="component" value="Unassembled WGS sequence"/>
</dbReference>
<dbReference type="AlphaFoldDB" id="A0A4Z1PMX3"/>
<accession>A0A4Z1PMX3</accession>
<keyword evidence="2" id="KW-1185">Reference proteome</keyword>
<protein>
    <submittedName>
        <fullName evidence="1">Uncharacterized protein</fullName>
    </submittedName>
</protein>
<organism evidence="1 2">
    <name type="scientific">Venturia nashicola</name>
    <dbReference type="NCBI Taxonomy" id="86259"/>
    <lineage>
        <taxon>Eukaryota</taxon>
        <taxon>Fungi</taxon>
        <taxon>Dikarya</taxon>
        <taxon>Ascomycota</taxon>
        <taxon>Pezizomycotina</taxon>
        <taxon>Dothideomycetes</taxon>
        <taxon>Pleosporomycetidae</taxon>
        <taxon>Venturiales</taxon>
        <taxon>Venturiaceae</taxon>
        <taxon>Venturia</taxon>
    </lineage>
</organism>
<gene>
    <name evidence="1" type="ORF">E6O75_ATG03220</name>
</gene>
<name>A0A4Z1PMX3_9PEZI</name>
<comment type="caution">
    <text evidence="1">The sequence shown here is derived from an EMBL/GenBank/DDBJ whole genome shotgun (WGS) entry which is preliminary data.</text>
</comment>
<evidence type="ECO:0000313" key="1">
    <source>
        <dbReference type="EMBL" id="TID23584.1"/>
    </source>
</evidence>
<proteinExistence type="predicted"/>
<sequence>MRLQQPIQTDLKNHAILCRGVQPKLSPLAAASLQFPPKQFSISNLSVSVQLVRSAGHTILHSSNKPIPLLNPSPPHTHFLIESTKIQNHPTYKAKTSCASSAL</sequence>
<dbReference type="EMBL" id="SNSC02000006">
    <property type="protein sequence ID" value="TID23584.1"/>
    <property type="molecule type" value="Genomic_DNA"/>
</dbReference>
<reference evidence="1 2" key="1">
    <citation type="submission" date="2019-04" db="EMBL/GenBank/DDBJ databases">
        <title>High contiguity whole genome sequence and gene annotation resource for two Venturia nashicola isolates.</title>
        <authorList>
            <person name="Prokchorchik M."/>
            <person name="Won K."/>
            <person name="Lee Y."/>
            <person name="Choi E.D."/>
            <person name="Segonzac C."/>
            <person name="Sohn K.H."/>
        </authorList>
    </citation>
    <scope>NUCLEOTIDE SEQUENCE [LARGE SCALE GENOMIC DNA]</scope>
    <source>
        <strain evidence="1 2">PRI2</strain>
    </source>
</reference>